<dbReference type="PANTHER" id="PTHR24421">
    <property type="entry name" value="NITRATE/NITRITE SENSOR PROTEIN NARX-RELATED"/>
    <property type="match status" value="1"/>
</dbReference>
<dbReference type="GO" id="GO:0046983">
    <property type="term" value="F:protein dimerization activity"/>
    <property type="evidence" value="ECO:0007669"/>
    <property type="project" value="InterPro"/>
</dbReference>
<evidence type="ECO:0000256" key="21">
    <source>
        <dbReference type="PIRNR" id="PIRNR037431"/>
    </source>
</evidence>
<keyword evidence="19 21" id="KW-0472">Membrane</keyword>
<dbReference type="InterPro" id="IPR011712">
    <property type="entry name" value="Sig_transdc_His_kin_sub3_dim/P"/>
</dbReference>
<comment type="catalytic activity">
    <reaction evidence="1 21">
        <text>ATP + protein L-histidine = ADP + protein N-phospho-L-histidine.</text>
        <dbReference type="EC" id="2.7.13.3"/>
    </reaction>
</comment>
<dbReference type="SUPFAM" id="SSF55874">
    <property type="entry name" value="ATPase domain of HSP90 chaperone/DNA topoisomerase II/histidine kinase"/>
    <property type="match status" value="1"/>
</dbReference>
<keyword evidence="13 21" id="KW-0418">Kinase</keyword>
<dbReference type="GO" id="GO:0051539">
    <property type="term" value="F:4 iron, 4 sulfur cluster binding"/>
    <property type="evidence" value="ECO:0007669"/>
    <property type="project" value="UniProtKB-KW"/>
</dbReference>
<evidence type="ECO:0000256" key="18">
    <source>
        <dbReference type="ARBA" id="ARBA00023014"/>
    </source>
</evidence>
<dbReference type="InterPro" id="IPR003594">
    <property type="entry name" value="HATPase_dom"/>
</dbReference>
<evidence type="ECO:0000256" key="6">
    <source>
        <dbReference type="ARBA" id="ARBA00022485"/>
    </source>
</evidence>
<evidence type="ECO:0000256" key="16">
    <source>
        <dbReference type="ARBA" id="ARBA00023004"/>
    </source>
</evidence>
<evidence type="ECO:0000256" key="22">
    <source>
        <dbReference type="SAM" id="Phobius"/>
    </source>
</evidence>
<feature type="transmembrane region" description="Helical" evidence="22">
    <location>
        <begin position="31"/>
        <end position="53"/>
    </location>
</feature>
<name>A0A0R1Y087_9LACO</name>
<dbReference type="PROSITE" id="PS50109">
    <property type="entry name" value="HIS_KIN"/>
    <property type="match status" value="1"/>
</dbReference>
<dbReference type="GO" id="GO:0000155">
    <property type="term" value="F:phosphorelay sensor kinase activity"/>
    <property type="evidence" value="ECO:0007669"/>
    <property type="project" value="UniProtKB-UniRule"/>
</dbReference>
<evidence type="ECO:0000256" key="12">
    <source>
        <dbReference type="ARBA" id="ARBA00022741"/>
    </source>
</evidence>
<dbReference type="GO" id="GO:0046872">
    <property type="term" value="F:metal ion binding"/>
    <property type="evidence" value="ECO:0007669"/>
    <property type="project" value="UniProtKB-KW"/>
</dbReference>
<evidence type="ECO:0000313" key="24">
    <source>
        <dbReference type="EMBL" id="KRM35815.1"/>
    </source>
</evidence>
<evidence type="ECO:0000256" key="4">
    <source>
        <dbReference type="ARBA" id="ARBA00004651"/>
    </source>
</evidence>
<evidence type="ECO:0000256" key="1">
    <source>
        <dbReference type="ARBA" id="ARBA00000085"/>
    </source>
</evidence>
<evidence type="ECO:0000256" key="20">
    <source>
        <dbReference type="ARBA" id="ARBA00024827"/>
    </source>
</evidence>
<keyword evidence="9 21" id="KW-0808">Transferase</keyword>
<keyword evidence="10 22" id="KW-0812">Transmembrane</keyword>
<sequence length="332" mass="37196">MSTISLAYFIPTNNLSGLLVFLGTTVFEVPLIVYLLLLAILTGFVAMLVSFASERRQYGEINRKVQRLVAQQYQDGIFKPDNDGDRIGAGLEELRQQLVKLQQEVQIYSEQPIDVSGQSKEQILEEERHRLARELHDSVSQQLFAAMMMLSALNESVQKQTNNAGFVKQVATIERVINEAQSEMRALLLHLRPTNLEGKSLREGIESLVKELQTKIKIDIHTDLDDVHLPAGVEDNLFRIVQELFSNTLRHAKASRIDVYLKEVNQVILLKVMDDGVGFDMDKVAEAGSYGLSNIKERSSAIGGAFKMISFPGKGTSVEIRIPIIKEQGQID</sequence>
<reference evidence="24 25" key="1">
    <citation type="journal article" date="2015" name="Genome Announc.">
        <title>Expanding the biotechnology potential of lactobacilli through comparative genomics of 213 strains and associated genera.</title>
        <authorList>
            <person name="Sun Z."/>
            <person name="Harris H.M."/>
            <person name="McCann A."/>
            <person name="Guo C."/>
            <person name="Argimon S."/>
            <person name="Zhang W."/>
            <person name="Yang X."/>
            <person name="Jeffery I.B."/>
            <person name="Cooney J.C."/>
            <person name="Kagawa T.F."/>
            <person name="Liu W."/>
            <person name="Song Y."/>
            <person name="Salvetti E."/>
            <person name="Wrobel A."/>
            <person name="Rasinkangas P."/>
            <person name="Parkhill J."/>
            <person name="Rea M.C."/>
            <person name="O'Sullivan O."/>
            <person name="Ritari J."/>
            <person name="Douillard F.P."/>
            <person name="Paul Ross R."/>
            <person name="Yang R."/>
            <person name="Briner A.E."/>
            <person name="Felis G.E."/>
            <person name="de Vos W.M."/>
            <person name="Barrangou R."/>
            <person name="Klaenhammer T.R."/>
            <person name="Caufield P.W."/>
            <person name="Cui Y."/>
            <person name="Zhang H."/>
            <person name="O'Toole P.W."/>
        </authorList>
    </citation>
    <scope>NUCLEOTIDE SEQUENCE [LARGE SCALE GENOMIC DNA]</scope>
    <source>
        <strain evidence="24 25">DSM 18527</strain>
    </source>
</reference>
<evidence type="ECO:0000256" key="7">
    <source>
        <dbReference type="ARBA" id="ARBA00022490"/>
    </source>
</evidence>
<dbReference type="GO" id="GO:0005524">
    <property type="term" value="F:ATP binding"/>
    <property type="evidence" value="ECO:0007669"/>
    <property type="project" value="UniProtKB-UniRule"/>
</dbReference>
<dbReference type="InterPro" id="IPR036890">
    <property type="entry name" value="HATPase_C_sf"/>
</dbReference>
<dbReference type="PIRSF" id="PIRSF037431">
    <property type="entry name" value="STHK_LiaS"/>
    <property type="match status" value="1"/>
</dbReference>
<keyword evidence="7" id="KW-0963">Cytoplasm</keyword>
<dbReference type="STRING" id="1423734.FC83_GL000842"/>
<evidence type="ECO:0000313" key="25">
    <source>
        <dbReference type="Proteomes" id="UP000051236"/>
    </source>
</evidence>
<keyword evidence="17 21" id="KW-0902">Two-component regulatory system</keyword>
<keyword evidence="11" id="KW-0479">Metal-binding</keyword>
<dbReference type="Gene3D" id="3.30.565.10">
    <property type="entry name" value="Histidine kinase-like ATPase, C-terminal domain"/>
    <property type="match status" value="1"/>
</dbReference>
<comment type="cofactor">
    <cofactor evidence="2">
        <name>[4Fe-4S] cluster</name>
        <dbReference type="ChEBI" id="CHEBI:49883"/>
    </cofactor>
</comment>
<evidence type="ECO:0000259" key="23">
    <source>
        <dbReference type="PROSITE" id="PS50109"/>
    </source>
</evidence>
<evidence type="ECO:0000256" key="14">
    <source>
        <dbReference type="ARBA" id="ARBA00022840"/>
    </source>
</evidence>
<dbReference type="InterPro" id="IPR017202">
    <property type="entry name" value="LiaS/VraS"/>
</dbReference>
<evidence type="ECO:0000256" key="19">
    <source>
        <dbReference type="ARBA" id="ARBA00023136"/>
    </source>
</evidence>
<evidence type="ECO:0000256" key="17">
    <source>
        <dbReference type="ARBA" id="ARBA00023012"/>
    </source>
</evidence>
<dbReference type="CDD" id="cd16917">
    <property type="entry name" value="HATPase_UhpB-NarQ-NarX-like"/>
    <property type="match status" value="1"/>
</dbReference>
<keyword evidence="15 22" id="KW-1133">Transmembrane helix</keyword>
<evidence type="ECO:0000256" key="5">
    <source>
        <dbReference type="ARBA" id="ARBA00022475"/>
    </source>
</evidence>
<comment type="caution">
    <text evidence="24">The sequence shown here is derived from an EMBL/GenBank/DDBJ whole genome shotgun (WGS) entry which is preliminary data.</text>
</comment>
<evidence type="ECO:0000256" key="3">
    <source>
        <dbReference type="ARBA" id="ARBA00004496"/>
    </source>
</evidence>
<gene>
    <name evidence="24" type="ORF">FC83_GL000842</name>
</gene>
<protein>
    <recommendedName>
        <fullName evidence="21">Sensor histidine kinase</fullName>
        <ecNumber evidence="21">2.7.13.3</ecNumber>
    </recommendedName>
</protein>
<evidence type="ECO:0000256" key="2">
    <source>
        <dbReference type="ARBA" id="ARBA00001966"/>
    </source>
</evidence>
<keyword evidence="12 21" id="KW-0547">Nucleotide-binding</keyword>
<comment type="subcellular location">
    <subcellularLocation>
        <location evidence="4 21">Cell membrane</location>
        <topology evidence="4 21">Multi-pass membrane protein</topology>
    </subcellularLocation>
    <subcellularLocation>
        <location evidence="3">Cytoplasm</location>
    </subcellularLocation>
</comment>
<keyword evidence="25" id="KW-1185">Reference proteome</keyword>
<dbReference type="EMBL" id="AZGA01000011">
    <property type="protein sequence ID" value="KRM35815.1"/>
    <property type="molecule type" value="Genomic_DNA"/>
</dbReference>
<organism evidence="24 25">
    <name type="scientific">Agrilactobacillus composti DSM 18527 = JCM 14202</name>
    <dbReference type="NCBI Taxonomy" id="1423734"/>
    <lineage>
        <taxon>Bacteria</taxon>
        <taxon>Bacillati</taxon>
        <taxon>Bacillota</taxon>
        <taxon>Bacilli</taxon>
        <taxon>Lactobacillales</taxon>
        <taxon>Lactobacillaceae</taxon>
        <taxon>Agrilactobacillus</taxon>
    </lineage>
</organism>
<evidence type="ECO:0000256" key="10">
    <source>
        <dbReference type="ARBA" id="ARBA00022692"/>
    </source>
</evidence>
<keyword evidence="6" id="KW-0004">4Fe-4S</keyword>
<evidence type="ECO:0000256" key="8">
    <source>
        <dbReference type="ARBA" id="ARBA00022553"/>
    </source>
</evidence>
<dbReference type="InterPro" id="IPR050482">
    <property type="entry name" value="Sensor_HK_TwoCompSys"/>
</dbReference>
<dbReference type="PANTHER" id="PTHR24421:SF37">
    <property type="entry name" value="SENSOR HISTIDINE KINASE NARS"/>
    <property type="match status" value="1"/>
</dbReference>
<dbReference type="Pfam" id="PF07730">
    <property type="entry name" value="HisKA_3"/>
    <property type="match status" value="1"/>
</dbReference>
<evidence type="ECO:0000256" key="11">
    <source>
        <dbReference type="ARBA" id="ARBA00022723"/>
    </source>
</evidence>
<dbReference type="InterPro" id="IPR004358">
    <property type="entry name" value="Sig_transdc_His_kin-like_C"/>
</dbReference>
<dbReference type="Gene3D" id="1.20.5.1930">
    <property type="match status" value="1"/>
</dbReference>
<dbReference type="PRINTS" id="PR00344">
    <property type="entry name" value="BCTRLSENSOR"/>
</dbReference>
<dbReference type="Pfam" id="PF02518">
    <property type="entry name" value="HATPase_c"/>
    <property type="match status" value="1"/>
</dbReference>
<keyword evidence="18" id="KW-0411">Iron-sulfur</keyword>
<dbReference type="InterPro" id="IPR005467">
    <property type="entry name" value="His_kinase_dom"/>
</dbReference>
<dbReference type="SMART" id="SM00387">
    <property type="entry name" value="HATPase_c"/>
    <property type="match status" value="1"/>
</dbReference>
<keyword evidence="8" id="KW-0597">Phosphoprotein</keyword>
<evidence type="ECO:0000256" key="9">
    <source>
        <dbReference type="ARBA" id="ARBA00022679"/>
    </source>
</evidence>
<evidence type="ECO:0000256" key="15">
    <source>
        <dbReference type="ARBA" id="ARBA00022989"/>
    </source>
</evidence>
<dbReference type="GO" id="GO:0005886">
    <property type="term" value="C:plasma membrane"/>
    <property type="evidence" value="ECO:0007669"/>
    <property type="project" value="UniProtKB-SubCell"/>
</dbReference>
<dbReference type="eggNOG" id="COG4585">
    <property type="taxonomic scope" value="Bacteria"/>
</dbReference>
<keyword evidence="16" id="KW-0408">Iron</keyword>
<evidence type="ECO:0000256" key="13">
    <source>
        <dbReference type="ARBA" id="ARBA00022777"/>
    </source>
</evidence>
<dbReference type="EC" id="2.7.13.3" evidence="21"/>
<dbReference type="AlphaFoldDB" id="A0A0R1Y087"/>
<comment type="function">
    <text evidence="20">Member of the two-component regulatory system NreB/NreC involved in the control of dissimilatory nitrate/nitrite reduction in response to oxygen. NreB functions as a direct oxygen sensor histidine kinase which is autophosphorylated, in the absence of oxygen, probably at the conserved histidine residue, and transfers its phosphate group probably to a conserved aspartate residue of NreC. NreB/NreC activates the expression of the nitrate (narGHJI) and nitrite (nir) reductase operons, as well as the putative nitrate transporter gene narT.</text>
</comment>
<dbReference type="GO" id="GO:0005737">
    <property type="term" value="C:cytoplasm"/>
    <property type="evidence" value="ECO:0007669"/>
    <property type="project" value="UniProtKB-SubCell"/>
</dbReference>
<dbReference type="PATRIC" id="fig|1423734.3.peg.851"/>
<keyword evidence="5 21" id="KW-1003">Cell membrane</keyword>
<feature type="domain" description="Histidine kinase" evidence="23">
    <location>
        <begin position="130"/>
        <end position="326"/>
    </location>
</feature>
<dbReference type="Proteomes" id="UP000051236">
    <property type="component" value="Unassembled WGS sequence"/>
</dbReference>
<proteinExistence type="predicted"/>
<keyword evidence="14 21" id="KW-0067">ATP-binding</keyword>
<accession>A0A0R1Y087</accession>